<dbReference type="RefSeq" id="WP_101639853.1">
    <property type="nucleotide sequence ID" value="NZ_PGUY01000002.1"/>
</dbReference>
<feature type="domain" description="DUF5658" evidence="2">
    <location>
        <begin position="3"/>
        <end position="95"/>
    </location>
</feature>
<protein>
    <recommendedName>
        <fullName evidence="2">DUF5658 domain-containing protein</fullName>
    </recommendedName>
</protein>
<dbReference type="Proteomes" id="UP000234748">
    <property type="component" value="Unassembled WGS sequence"/>
</dbReference>
<feature type="transmembrane region" description="Helical" evidence="1">
    <location>
        <begin position="39"/>
        <end position="59"/>
    </location>
</feature>
<evidence type="ECO:0000313" key="4">
    <source>
        <dbReference type="Proteomes" id="UP000234748"/>
    </source>
</evidence>
<keyword evidence="1" id="KW-0472">Membrane</keyword>
<evidence type="ECO:0000313" key="3">
    <source>
        <dbReference type="EMBL" id="PLT31805.1"/>
    </source>
</evidence>
<comment type="caution">
    <text evidence="3">The sequence shown here is derived from an EMBL/GenBank/DDBJ whole genome shotgun (WGS) entry which is preliminary data.</text>
</comment>
<evidence type="ECO:0000256" key="1">
    <source>
        <dbReference type="SAM" id="Phobius"/>
    </source>
</evidence>
<evidence type="ECO:0000259" key="2">
    <source>
        <dbReference type="Pfam" id="PF18902"/>
    </source>
</evidence>
<dbReference type="Pfam" id="PF18902">
    <property type="entry name" value="DUF5658"/>
    <property type="match status" value="1"/>
</dbReference>
<keyword evidence="4" id="KW-1185">Reference proteome</keyword>
<feature type="transmembrane region" description="Helical" evidence="1">
    <location>
        <begin position="71"/>
        <end position="95"/>
    </location>
</feature>
<keyword evidence="1" id="KW-1133">Transmembrane helix</keyword>
<gene>
    <name evidence="3" type="ORF">CUU66_01210</name>
</gene>
<accession>A0A2N5MBW9</accession>
<organism evidence="3 4">
    <name type="scientific">Peribacillus deserti</name>
    <dbReference type="NCBI Taxonomy" id="673318"/>
    <lineage>
        <taxon>Bacteria</taxon>
        <taxon>Bacillati</taxon>
        <taxon>Bacillota</taxon>
        <taxon>Bacilli</taxon>
        <taxon>Bacillales</taxon>
        <taxon>Bacillaceae</taxon>
        <taxon>Peribacillus</taxon>
    </lineage>
</organism>
<sequence>MLLLLAFLNALDGLCTFYGLSVNQIQESNPLMDALWNQHPFLFLIIKLILSILLLYLYLQRTHIPILSRYPIRFLTYGTLLLYLSILFMHSLWIFSA</sequence>
<proteinExistence type="predicted"/>
<dbReference type="InterPro" id="IPR043717">
    <property type="entry name" value="DUF5658"/>
</dbReference>
<reference evidence="3 4" key="1">
    <citation type="submission" date="2017-11" db="EMBL/GenBank/DDBJ databases">
        <title>Comparitive Functional Genomics of Dry Heat Resistant strains isolated from the Viking Spacecraft.</title>
        <authorList>
            <person name="Seuylemezian A."/>
            <person name="Cooper K."/>
            <person name="Vaishampayan P."/>
        </authorList>
    </citation>
    <scope>NUCLEOTIDE SEQUENCE [LARGE SCALE GENOMIC DNA]</scope>
    <source>
        <strain evidence="3 4">V1-29</strain>
    </source>
</reference>
<dbReference type="AlphaFoldDB" id="A0A2N5MBW9"/>
<name>A0A2N5MBW9_9BACI</name>
<dbReference type="EMBL" id="PGUY01000002">
    <property type="protein sequence ID" value="PLT31805.1"/>
    <property type="molecule type" value="Genomic_DNA"/>
</dbReference>
<keyword evidence="1" id="KW-0812">Transmembrane</keyword>